<organism evidence="10 11">
    <name type="scientific">Rhizopus delemar</name>
    <dbReference type="NCBI Taxonomy" id="936053"/>
    <lineage>
        <taxon>Eukaryota</taxon>
        <taxon>Fungi</taxon>
        <taxon>Fungi incertae sedis</taxon>
        <taxon>Mucoromycota</taxon>
        <taxon>Mucoromycotina</taxon>
        <taxon>Mucoromycetes</taxon>
        <taxon>Mucorales</taxon>
        <taxon>Mucorineae</taxon>
        <taxon>Rhizopodaceae</taxon>
        <taxon>Rhizopus</taxon>
    </lineage>
</organism>
<comment type="similarity">
    <text evidence="8">Belongs to the binding-protein-dependent transport system permease family. LivHM subfamily.</text>
</comment>
<comment type="subcellular location">
    <subcellularLocation>
        <location evidence="1">Cell membrane</location>
        <topology evidence="1">Multi-pass membrane protein</topology>
    </subcellularLocation>
</comment>
<evidence type="ECO:0008006" key="12">
    <source>
        <dbReference type="Google" id="ProtNLM"/>
    </source>
</evidence>
<evidence type="ECO:0000256" key="6">
    <source>
        <dbReference type="ARBA" id="ARBA00022989"/>
    </source>
</evidence>
<dbReference type="EMBL" id="JAANIU010014526">
    <property type="protein sequence ID" value="KAG1529636.1"/>
    <property type="molecule type" value="Genomic_DNA"/>
</dbReference>
<accession>A0A9P7C073</accession>
<evidence type="ECO:0000256" key="3">
    <source>
        <dbReference type="ARBA" id="ARBA00022475"/>
    </source>
</evidence>
<evidence type="ECO:0000313" key="11">
    <source>
        <dbReference type="Proteomes" id="UP000740926"/>
    </source>
</evidence>
<dbReference type="Pfam" id="PF02653">
    <property type="entry name" value="BPD_transp_2"/>
    <property type="match status" value="1"/>
</dbReference>
<evidence type="ECO:0000256" key="9">
    <source>
        <dbReference type="SAM" id="Phobius"/>
    </source>
</evidence>
<keyword evidence="4 9" id="KW-0812">Transmembrane</keyword>
<feature type="transmembrane region" description="Helical" evidence="9">
    <location>
        <begin position="16"/>
        <end position="42"/>
    </location>
</feature>
<name>A0A9P7C073_9FUNG</name>
<feature type="transmembrane region" description="Helical" evidence="9">
    <location>
        <begin position="48"/>
        <end position="70"/>
    </location>
</feature>
<keyword evidence="3" id="KW-1003">Cell membrane</keyword>
<dbReference type="GO" id="GO:0022857">
    <property type="term" value="F:transmembrane transporter activity"/>
    <property type="evidence" value="ECO:0007669"/>
    <property type="project" value="InterPro"/>
</dbReference>
<evidence type="ECO:0000313" key="10">
    <source>
        <dbReference type="EMBL" id="KAG1529636.1"/>
    </source>
</evidence>
<proteinExistence type="inferred from homology"/>
<dbReference type="PANTHER" id="PTHR11795:SF445">
    <property type="entry name" value="AMINO ACID ABC TRANSPORTER PERMEASE PROTEIN"/>
    <property type="match status" value="1"/>
</dbReference>
<protein>
    <recommendedName>
        <fullName evidence="12">Branched-chain amino acid ABC transporter permease</fullName>
    </recommendedName>
</protein>
<dbReference type="AlphaFoldDB" id="A0A9P7C073"/>
<evidence type="ECO:0000256" key="2">
    <source>
        <dbReference type="ARBA" id="ARBA00022448"/>
    </source>
</evidence>
<dbReference type="Proteomes" id="UP000740926">
    <property type="component" value="Unassembled WGS sequence"/>
</dbReference>
<sequence>MVFPSFSPFMGNDYTLIGFIVIVLGGLGHPVGALVGALLFGITEQVSVVFFSPSIATICGFALMVATIFIRPSGLFGRQALR</sequence>
<reference evidence="10 11" key="1">
    <citation type="journal article" date="2020" name="Microb. Genom.">
        <title>Genetic diversity of clinical and environmental Mucorales isolates obtained from an investigation of mucormycosis cases among solid organ transplant recipients.</title>
        <authorList>
            <person name="Nguyen M.H."/>
            <person name="Kaul D."/>
            <person name="Muto C."/>
            <person name="Cheng S.J."/>
            <person name="Richter R.A."/>
            <person name="Bruno V.M."/>
            <person name="Liu G."/>
            <person name="Beyhan S."/>
            <person name="Sundermann A.J."/>
            <person name="Mounaud S."/>
            <person name="Pasculle A.W."/>
            <person name="Nierman W.C."/>
            <person name="Driscoll E."/>
            <person name="Cumbie R."/>
            <person name="Clancy C.J."/>
            <person name="Dupont C.L."/>
        </authorList>
    </citation>
    <scope>NUCLEOTIDE SEQUENCE [LARGE SCALE GENOMIC DNA]</scope>
    <source>
        <strain evidence="10 11">GL24</strain>
    </source>
</reference>
<dbReference type="InterPro" id="IPR001851">
    <property type="entry name" value="ABC_transp_permease"/>
</dbReference>
<evidence type="ECO:0000256" key="5">
    <source>
        <dbReference type="ARBA" id="ARBA00022970"/>
    </source>
</evidence>
<evidence type="ECO:0000256" key="8">
    <source>
        <dbReference type="ARBA" id="ARBA00037998"/>
    </source>
</evidence>
<gene>
    <name evidence="10" type="ORF">G6F50_017867</name>
</gene>
<evidence type="ECO:0000256" key="7">
    <source>
        <dbReference type="ARBA" id="ARBA00023136"/>
    </source>
</evidence>
<dbReference type="PANTHER" id="PTHR11795">
    <property type="entry name" value="BRANCHED-CHAIN AMINO ACID TRANSPORT SYSTEM PERMEASE PROTEIN LIVH"/>
    <property type="match status" value="1"/>
</dbReference>
<dbReference type="InterPro" id="IPR052157">
    <property type="entry name" value="BCAA_transport_permease"/>
</dbReference>
<keyword evidence="2" id="KW-0813">Transport</keyword>
<keyword evidence="5" id="KW-0029">Amino-acid transport</keyword>
<comment type="caution">
    <text evidence="10">The sequence shown here is derived from an EMBL/GenBank/DDBJ whole genome shotgun (WGS) entry which is preliminary data.</text>
</comment>
<dbReference type="GO" id="GO:0006865">
    <property type="term" value="P:amino acid transport"/>
    <property type="evidence" value="ECO:0007669"/>
    <property type="project" value="UniProtKB-KW"/>
</dbReference>
<evidence type="ECO:0000256" key="1">
    <source>
        <dbReference type="ARBA" id="ARBA00004651"/>
    </source>
</evidence>
<evidence type="ECO:0000256" key="4">
    <source>
        <dbReference type="ARBA" id="ARBA00022692"/>
    </source>
</evidence>
<keyword evidence="11" id="KW-1185">Reference proteome</keyword>
<keyword evidence="7 9" id="KW-0472">Membrane</keyword>
<dbReference type="GO" id="GO:0005886">
    <property type="term" value="C:plasma membrane"/>
    <property type="evidence" value="ECO:0007669"/>
    <property type="project" value="UniProtKB-SubCell"/>
</dbReference>
<keyword evidence="6 9" id="KW-1133">Transmembrane helix</keyword>